<dbReference type="InterPro" id="IPR032808">
    <property type="entry name" value="DoxX"/>
</dbReference>
<organism evidence="6 7">
    <name type="scientific">Nocardia aobensis</name>
    <dbReference type="NCBI Taxonomy" id="257277"/>
    <lineage>
        <taxon>Bacteria</taxon>
        <taxon>Bacillati</taxon>
        <taxon>Actinomycetota</taxon>
        <taxon>Actinomycetes</taxon>
        <taxon>Mycobacteriales</taxon>
        <taxon>Nocardiaceae</taxon>
        <taxon>Nocardia</taxon>
    </lineage>
</organism>
<feature type="transmembrane region" description="Helical" evidence="5">
    <location>
        <begin position="97"/>
        <end position="116"/>
    </location>
</feature>
<keyword evidence="7" id="KW-1185">Reference proteome</keyword>
<evidence type="ECO:0000256" key="4">
    <source>
        <dbReference type="ARBA" id="ARBA00023136"/>
    </source>
</evidence>
<evidence type="ECO:0000313" key="7">
    <source>
        <dbReference type="Proteomes" id="UP001601442"/>
    </source>
</evidence>
<name>A0ABW6P1E1_9NOCA</name>
<dbReference type="Pfam" id="PF13564">
    <property type="entry name" value="DoxX_2"/>
    <property type="match status" value="1"/>
</dbReference>
<evidence type="ECO:0000256" key="2">
    <source>
        <dbReference type="ARBA" id="ARBA00022692"/>
    </source>
</evidence>
<evidence type="ECO:0000313" key="6">
    <source>
        <dbReference type="EMBL" id="MFF0496584.1"/>
    </source>
</evidence>
<keyword evidence="4 5" id="KW-0472">Membrane</keyword>
<comment type="subcellular location">
    <subcellularLocation>
        <location evidence="1">Membrane</location>
        <topology evidence="1">Multi-pass membrane protein</topology>
    </subcellularLocation>
</comment>
<evidence type="ECO:0000256" key="5">
    <source>
        <dbReference type="SAM" id="Phobius"/>
    </source>
</evidence>
<protein>
    <submittedName>
        <fullName evidence="6">DoxX family protein</fullName>
    </submittedName>
</protein>
<accession>A0ABW6P1E1</accession>
<reference evidence="6 7" key="1">
    <citation type="submission" date="2024-10" db="EMBL/GenBank/DDBJ databases">
        <title>The Natural Products Discovery Center: Release of the First 8490 Sequenced Strains for Exploring Actinobacteria Biosynthetic Diversity.</title>
        <authorList>
            <person name="Kalkreuter E."/>
            <person name="Kautsar S.A."/>
            <person name="Yang D."/>
            <person name="Bader C.D."/>
            <person name="Teijaro C.N."/>
            <person name="Fluegel L."/>
            <person name="Davis C.M."/>
            <person name="Simpson J.R."/>
            <person name="Lauterbach L."/>
            <person name="Steele A.D."/>
            <person name="Gui C."/>
            <person name="Meng S."/>
            <person name="Li G."/>
            <person name="Viehrig K."/>
            <person name="Ye F."/>
            <person name="Su P."/>
            <person name="Kiefer A.F."/>
            <person name="Nichols A."/>
            <person name="Cepeda A.J."/>
            <person name="Yan W."/>
            <person name="Fan B."/>
            <person name="Jiang Y."/>
            <person name="Adhikari A."/>
            <person name="Zheng C.-J."/>
            <person name="Schuster L."/>
            <person name="Cowan T.M."/>
            <person name="Smanski M.J."/>
            <person name="Chevrette M.G."/>
            <person name="De Carvalho L.P.S."/>
            <person name="Shen B."/>
        </authorList>
    </citation>
    <scope>NUCLEOTIDE SEQUENCE [LARGE SCALE GENOMIC DNA]</scope>
    <source>
        <strain evidence="6 7">NPDC004119</strain>
    </source>
</reference>
<comment type="caution">
    <text evidence="6">The sequence shown here is derived from an EMBL/GenBank/DDBJ whole genome shotgun (WGS) entry which is preliminary data.</text>
</comment>
<keyword evidence="2 5" id="KW-0812">Transmembrane</keyword>
<dbReference type="RefSeq" id="WP_387392114.1">
    <property type="nucleotide sequence ID" value="NZ_JBIAMT010000002.1"/>
</dbReference>
<dbReference type="EMBL" id="JBIAMT010000002">
    <property type="protein sequence ID" value="MFF0496584.1"/>
    <property type="molecule type" value="Genomic_DNA"/>
</dbReference>
<keyword evidence="3 5" id="KW-1133">Transmembrane helix</keyword>
<dbReference type="Proteomes" id="UP001601442">
    <property type="component" value="Unassembled WGS sequence"/>
</dbReference>
<gene>
    <name evidence="6" type="ORF">ACFYU5_09290</name>
</gene>
<evidence type="ECO:0000256" key="1">
    <source>
        <dbReference type="ARBA" id="ARBA00004141"/>
    </source>
</evidence>
<feature type="transmembrane region" description="Helical" evidence="5">
    <location>
        <begin position="63"/>
        <end position="85"/>
    </location>
</feature>
<proteinExistence type="predicted"/>
<sequence length="118" mass="12167">MTTVLATILAVVLAVLFASLGAAKIAAPPPIRRRADHAGFSVDAYRVVGCLEIAGALGLLTGIAWWPIGAAAGIGLTLLMIGALVTHLRVRDRVQEFAPAVVVGFLCGCYLVALGTSR</sequence>
<evidence type="ECO:0000256" key="3">
    <source>
        <dbReference type="ARBA" id="ARBA00022989"/>
    </source>
</evidence>